<evidence type="ECO:0000313" key="3">
    <source>
        <dbReference type="Proteomes" id="UP000054874"/>
    </source>
</evidence>
<reference evidence="2 3" key="1">
    <citation type="submission" date="2015-11" db="EMBL/GenBank/DDBJ databases">
        <title>Butyribacter intestini gen. nov., sp. nov., a butyric acid-producing bacterium of the family Lachnospiraceae isolated from the human faeces.</title>
        <authorList>
            <person name="Zou Y."/>
            <person name="Xue W."/>
            <person name="Luo G."/>
            <person name="Lv M."/>
        </authorList>
    </citation>
    <scope>NUCLEOTIDE SEQUENCE [LARGE SCALE GENOMIC DNA]</scope>
    <source>
        <strain evidence="2 3">ACET-33324</strain>
    </source>
</reference>
<name>A0A0V8QHP9_9FIRM</name>
<keyword evidence="1" id="KW-0812">Transmembrane</keyword>
<dbReference type="OrthoDB" id="5198189at2"/>
<evidence type="ECO:0008006" key="4">
    <source>
        <dbReference type="Google" id="ProtNLM"/>
    </source>
</evidence>
<gene>
    <name evidence="2" type="ORF">ASU35_07780</name>
</gene>
<keyword evidence="1" id="KW-0472">Membrane</keyword>
<protein>
    <recommendedName>
        <fullName evidence="4">Energy-coupling factor transport system substrate-specific component</fullName>
    </recommendedName>
</protein>
<dbReference type="Gene3D" id="1.10.1760.20">
    <property type="match status" value="1"/>
</dbReference>
<feature type="transmembrane region" description="Helical" evidence="1">
    <location>
        <begin position="135"/>
        <end position="155"/>
    </location>
</feature>
<feature type="transmembrane region" description="Helical" evidence="1">
    <location>
        <begin position="60"/>
        <end position="80"/>
    </location>
</feature>
<keyword evidence="1" id="KW-1133">Transmembrane helix</keyword>
<evidence type="ECO:0000256" key="1">
    <source>
        <dbReference type="SAM" id="Phobius"/>
    </source>
</evidence>
<feature type="transmembrane region" description="Helical" evidence="1">
    <location>
        <begin position="92"/>
        <end position="115"/>
    </location>
</feature>
<dbReference type="EMBL" id="LNAM01000090">
    <property type="protein sequence ID" value="KSV59766.1"/>
    <property type="molecule type" value="Genomic_DNA"/>
</dbReference>
<dbReference type="STRING" id="290052.ASU35_07780"/>
<dbReference type="RefSeq" id="WP_058351954.1">
    <property type="nucleotide sequence ID" value="NZ_CABMMD010000090.1"/>
</dbReference>
<sequence length="169" mass="18908">MKARDIVTIGALSAVLFLSQIAFAFLPNIELVSILVIAFTLVLGRKTLYIIYVFALCEGIYYGFGVWWIMYLYVWTILYFMVRLFRKQTGKLFWAALSGGYGLIFGALCSIPYFFISGIGGGLAYWVSGIPFDLIHGAGNFVVALVTLEPILWILRQMAGTDIDKKGDF</sequence>
<evidence type="ECO:0000313" key="2">
    <source>
        <dbReference type="EMBL" id="KSV59766.1"/>
    </source>
</evidence>
<comment type="caution">
    <text evidence="2">The sequence shown here is derived from an EMBL/GenBank/DDBJ whole genome shotgun (WGS) entry which is preliminary data.</text>
</comment>
<organism evidence="2 3">
    <name type="scientific">Acetivibrio ethanolgignens</name>
    <dbReference type="NCBI Taxonomy" id="290052"/>
    <lineage>
        <taxon>Bacteria</taxon>
        <taxon>Bacillati</taxon>
        <taxon>Bacillota</taxon>
        <taxon>Clostridia</taxon>
        <taxon>Eubacteriales</taxon>
        <taxon>Oscillospiraceae</taxon>
        <taxon>Acetivibrio</taxon>
    </lineage>
</organism>
<dbReference type="Proteomes" id="UP000054874">
    <property type="component" value="Unassembled WGS sequence"/>
</dbReference>
<keyword evidence="3" id="KW-1185">Reference proteome</keyword>
<accession>A0A0V8QHP9</accession>
<dbReference type="AlphaFoldDB" id="A0A0V8QHP9"/>
<proteinExistence type="predicted"/>